<dbReference type="Gene3D" id="1.10.30.10">
    <property type="entry name" value="High mobility group box domain"/>
    <property type="match status" value="1"/>
</dbReference>
<evidence type="ECO:0000313" key="7">
    <source>
        <dbReference type="Proteomes" id="UP001212997"/>
    </source>
</evidence>
<evidence type="ECO:0000256" key="4">
    <source>
        <dbReference type="SAM" id="MobiDB-lite"/>
    </source>
</evidence>
<dbReference type="GO" id="GO:0030154">
    <property type="term" value="P:cell differentiation"/>
    <property type="evidence" value="ECO:0007669"/>
    <property type="project" value="TreeGrafter"/>
</dbReference>
<evidence type="ECO:0000259" key="5">
    <source>
        <dbReference type="PROSITE" id="PS50118"/>
    </source>
</evidence>
<keyword evidence="1 3" id="KW-0238">DNA-binding</keyword>
<gene>
    <name evidence="6" type="ORF">NLI96_g10152</name>
</gene>
<dbReference type="AlphaFoldDB" id="A0AAD5YEK8"/>
<dbReference type="SUPFAM" id="SSF47095">
    <property type="entry name" value="HMG-box"/>
    <property type="match status" value="1"/>
</dbReference>
<feature type="compositionally biased region" description="Basic residues" evidence="4">
    <location>
        <begin position="260"/>
        <end position="273"/>
    </location>
</feature>
<evidence type="ECO:0000313" key="6">
    <source>
        <dbReference type="EMBL" id="KAJ3477888.1"/>
    </source>
</evidence>
<dbReference type="InterPro" id="IPR036910">
    <property type="entry name" value="HMG_box_dom_sf"/>
</dbReference>
<dbReference type="EMBL" id="JANAWD010000556">
    <property type="protein sequence ID" value="KAJ3477888.1"/>
    <property type="molecule type" value="Genomic_DNA"/>
</dbReference>
<feature type="compositionally biased region" description="Pro residues" evidence="4">
    <location>
        <begin position="281"/>
        <end position="291"/>
    </location>
</feature>
<keyword evidence="3" id="KW-0539">Nucleus</keyword>
<feature type="region of interest" description="Disordered" evidence="4">
    <location>
        <begin position="251"/>
        <end position="326"/>
    </location>
</feature>
<protein>
    <recommendedName>
        <fullName evidence="5">HMG box domain-containing protein</fullName>
    </recommendedName>
</protein>
<dbReference type="InterPro" id="IPR050140">
    <property type="entry name" value="SRY-related_HMG-box_TF-like"/>
</dbReference>
<feature type="region of interest" description="Disordered" evidence="4">
    <location>
        <begin position="12"/>
        <end position="69"/>
    </location>
</feature>
<organism evidence="6 7">
    <name type="scientific">Meripilus lineatus</name>
    <dbReference type="NCBI Taxonomy" id="2056292"/>
    <lineage>
        <taxon>Eukaryota</taxon>
        <taxon>Fungi</taxon>
        <taxon>Dikarya</taxon>
        <taxon>Basidiomycota</taxon>
        <taxon>Agaricomycotina</taxon>
        <taxon>Agaricomycetes</taxon>
        <taxon>Polyporales</taxon>
        <taxon>Meripilaceae</taxon>
        <taxon>Meripilus</taxon>
    </lineage>
</organism>
<name>A0AAD5YEK8_9APHY</name>
<reference evidence="6" key="1">
    <citation type="submission" date="2022-07" db="EMBL/GenBank/DDBJ databases">
        <title>Genome Sequence of Physisporinus lineatus.</title>
        <authorList>
            <person name="Buettner E."/>
        </authorList>
    </citation>
    <scope>NUCLEOTIDE SEQUENCE</scope>
    <source>
        <strain evidence="6">VT162</strain>
    </source>
</reference>
<dbReference type="GO" id="GO:0001228">
    <property type="term" value="F:DNA-binding transcription activator activity, RNA polymerase II-specific"/>
    <property type="evidence" value="ECO:0007669"/>
    <property type="project" value="TreeGrafter"/>
</dbReference>
<sequence length="464" mass="50387">MDSLYYYPMDKFGSAPSPLSTPPRLVSANASASPGQSVTVLGYDSSPTSSSLTSSPVLPSSGTPSPLVSTPVLLDNPVLNPTSEYEANEDQPPMCLLGAFDPQSFSFGDLDPLNFDPLTLDPNEVWNCDEEASGTGPTRRKKRVPRPPNAFMLFRAKLVNERLPAELPNRQQMVSVVAGQAWHVLDNQRKDRWKELARTIQTLHMEKYPDYKFSPTRKSNSAKGGDQDSTTPPGKTPEEYQRHLRETYLHIIGPAVTPTRARKAKSKKTKKTQGSKIALPSLPPPSPPSSSPPSRRLASPAPSLPSNDVPPIARQTTFPSSSASQPEPLFTSFNWTTFPSVEAEVQPTSASDCAVFENLLSPIGNEKCPSSLPSTWNTALDYSTMDSQQLESILASDMLSLLPPITRGRGLPAPPVLDHLQGFQGLDNSQFGLGDFAPEASMMSAYGYNIPNEVKETFGIKASL</sequence>
<dbReference type="SMART" id="SM00398">
    <property type="entry name" value="HMG"/>
    <property type="match status" value="1"/>
</dbReference>
<dbReference type="Proteomes" id="UP001212997">
    <property type="component" value="Unassembled WGS sequence"/>
</dbReference>
<dbReference type="CDD" id="cd01389">
    <property type="entry name" value="HMG-box_ROX1-like"/>
    <property type="match status" value="1"/>
</dbReference>
<feature type="compositionally biased region" description="Polar residues" evidence="4">
    <location>
        <begin position="28"/>
        <end position="39"/>
    </location>
</feature>
<comment type="caution">
    <text evidence="6">The sequence shown here is derived from an EMBL/GenBank/DDBJ whole genome shotgun (WGS) entry which is preliminary data.</text>
</comment>
<feature type="domain" description="HMG box" evidence="5">
    <location>
        <begin position="144"/>
        <end position="212"/>
    </location>
</feature>
<dbReference type="GO" id="GO:0005634">
    <property type="term" value="C:nucleus"/>
    <property type="evidence" value="ECO:0007669"/>
    <property type="project" value="UniProtKB-UniRule"/>
</dbReference>
<dbReference type="GO" id="GO:0000978">
    <property type="term" value="F:RNA polymerase II cis-regulatory region sequence-specific DNA binding"/>
    <property type="evidence" value="ECO:0007669"/>
    <property type="project" value="TreeGrafter"/>
</dbReference>
<dbReference type="InterPro" id="IPR009071">
    <property type="entry name" value="HMG_box_dom"/>
</dbReference>
<feature type="compositionally biased region" description="Low complexity" evidence="4">
    <location>
        <begin position="45"/>
        <end position="69"/>
    </location>
</feature>
<accession>A0AAD5YEK8</accession>
<feature type="DNA-binding region" description="HMG box" evidence="3">
    <location>
        <begin position="144"/>
        <end position="212"/>
    </location>
</feature>
<evidence type="ECO:0000256" key="2">
    <source>
        <dbReference type="ARBA" id="ARBA00023163"/>
    </source>
</evidence>
<dbReference type="PANTHER" id="PTHR10270">
    <property type="entry name" value="SOX TRANSCRIPTION FACTOR"/>
    <property type="match status" value="1"/>
</dbReference>
<dbReference type="PANTHER" id="PTHR10270:SF161">
    <property type="entry name" value="SEX-DETERMINING REGION Y PROTEIN"/>
    <property type="match status" value="1"/>
</dbReference>
<keyword evidence="2" id="KW-0804">Transcription</keyword>
<dbReference type="PROSITE" id="PS50118">
    <property type="entry name" value="HMG_BOX_2"/>
    <property type="match status" value="1"/>
</dbReference>
<proteinExistence type="predicted"/>
<dbReference type="Pfam" id="PF00505">
    <property type="entry name" value="HMG_box"/>
    <property type="match status" value="1"/>
</dbReference>
<feature type="compositionally biased region" description="Low complexity" evidence="4">
    <location>
        <begin position="292"/>
        <end position="306"/>
    </location>
</feature>
<keyword evidence="7" id="KW-1185">Reference proteome</keyword>
<feature type="compositionally biased region" description="Polar residues" evidence="4">
    <location>
        <begin position="314"/>
        <end position="326"/>
    </location>
</feature>
<evidence type="ECO:0000256" key="3">
    <source>
        <dbReference type="PROSITE-ProRule" id="PRU00267"/>
    </source>
</evidence>
<feature type="region of interest" description="Disordered" evidence="4">
    <location>
        <begin position="211"/>
        <end position="238"/>
    </location>
</feature>
<feature type="compositionally biased region" description="Polar residues" evidence="4">
    <location>
        <begin position="216"/>
        <end position="233"/>
    </location>
</feature>
<evidence type="ECO:0000256" key="1">
    <source>
        <dbReference type="ARBA" id="ARBA00023125"/>
    </source>
</evidence>